<name>X6N656_RETFI</name>
<dbReference type="Proteomes" id="UP000023152">
    <property type="component" value="Unassembled WGS sequence"/>
</dbReference>
<keyword evidence="1" id="KW-0472">Membrane</keyword>
<dbReference type="EMBL" id="ASPP01011675">
    <property type="protein sequence ID" value="ETO21383.1"/>
    <property type="molecule type" value="Genomic_DNA"/>
</dbReference>
<protein>
    <submittedName>
        <fullName evidence="2">Uncharacterized protein</fullName>
    </submittedName>
</protein>
<gene>
    <name evidence="2" type="ORF">RFI_15821</name>
</gene>
<evidence type="ECO:0000256" key="1">
    <source>
        <dbReference type="SAM" id="Phobius"/>
    </source>
</evidence>
<proteinExistence type="predicted"/>
<evidence type="ECO:0000313" key="2">
    <source>
        <dbReference type="EMBL" id="ETO21383.1"/>
    </source>
</evidence>
<dbReference type="AlphaFoldDB" id="X6N656"/>
<feature type="transmembrane region" description="Helical" evidence="1">
    <location>
        <begin position="92"/>
        <end position="109"/>
    </location>
</feature>
<keyword evidence="3" id="KW-1185">Reference proteome</keyword>
<sequence>MHTLEDTLIFQKIKQKNNNDVRFQLVKQIKIKSYYSAFRQGHLETSSSDTERLLNVQILLNTTCKYINLDAKTKKQLKTPHKKGKGGKKKRRQIFGNFVFGFFLAYLAWDKTMATIRPYKPKASAKIKIKIIPTNNAGCCPFALTPASPTMPIAMPAPKADNPTLKPLAK</sequence>
<reference evidence="2 3" key="1">
    <citation type="journal article" date="2013" name="Curr. Biol.">
        <title>The Genome of the Foraminiferan Reticulomyxa filosa.</title>
        <authorList>
            <person name="Glockner G."/>
            <person name="Hulsmann N."/>
            <person name="Schleicher M."/>
            <person name="Noegel A.A."/>
            <person name="Eichinger L."/>
            <person name="Gallinger C."/>
            <person name="Pawlowski J."/>
            <person name="Sierra R."/>
            <person name="Euteneuer U."/>
            <person name="Pillet L."/>
            <person name="Moustafa A."/>
            <person name="Platzer M."/>
            <person name="Groth M."/>
            <person name="Szafranski K."/>
            <person name="Schliwa M."/>
        </authorList>
    </citation>
    <scope>NUCLEOTIDE SEQUENCE [LARGE SCALE GENOMIC DNA]</scope>
</reference>
<accession>X6N656</accession>
<organism evidence="2 3">
    <name type="scientific">Reticulomyxa filosa</name>
    <dbReference type="NCBI Taxonomy" id="46433"/>
    <lineage>
        <taxon>Eukaryota</taxon>
        <taxon>Sar</taxon>
        <taxon>Rhizaria</taxon>
        <taxon>Retaria</taxon>
        <taxon>Foraminifera</taxon>
        <taxon>Monothalamids</taxon>
        <taxon>Reticulomyxidae</taxon>
        <taxon>Reticulomyxa</taxon>
    </lineage>
</organism>
<keyword evidence="1" id="KW-0812">Transmembrane</keyword>
<evidence type="ECO:0000313" key="3">
    <source>
        <dbReference type="Proteomes" id="UP000023152"/>
    </source>
</evidence>
<keyword evidence="1" id="KW-1133">Transmembrane helix</keyword>
<comment type="caution">
    <text evidence="2">The sequence shown here is derived from an EMBL/GenBank/DDBJ whole genome shotgun (WGS) entry which is preliminary data.</text>
</comment>